<gene>
    <name evidence="2" type="ORF">CY34DRAFT_182344</name>
</gene>
<dbReference type="InParanoid" id="A0A0D0B5V2"/>
<proteinExistence type="predicted"/>
<protein>
    <submittedName>
        <fullName evidence="2">Uncharacterized protein</fullName>
    </submittedName>
</protein>
<name>A0A0D0B5V2_9AGAM</name>
<reference evidence="2 3" key="1">
    <citation type="submission" date="2014-04" db="EMBL/GenBank/DDBJ databases">
        <authorList>
            <consortium name="DOE Joint Genome Institute"/>
            <person name="Kuo A."/>
            <person name="Ruytinx J."/>
            <person name="Rineau F."/>
            <person name="Colpaert J."/>
            <person name="Kohler A."/>
            <person name="Nagy L.G."/>
            <person name="Floudas D."/>
            <person name="Copeland A."/>
            <person name="Barry K.W."/>
            <person name="Cichocki N."/>
            <person name="Veneault-Fourrey C."/>
            <person name="LaButti K."/>
            <person name="Lindquist E.A."/>
            <person name="Lipzen A."/>
            <person name="Lundell T."/>
            <person name="Morin E."/>
            <person name="Murat C."/>
            <person name="Sun H."/>
            <person name="Tunlid A."/>
            <person name="Henrissat B."/>
            <person name="Grigoriev I.V."/>
            <person name="Hibbett D.S."/>
            <person name="Martin F."/>
            <person name="Nordberg H.P."/>
            <person name="Cantor M.N."/>
            <person name="Hua S.X."/>
        </authorList>
    </citation>
    <scope>NUCLEOTIDE SEQUENCE [LARGE SCALE GENOMIC DNA]</scope>
    <source>
        <strain evidence="2 3">UH-Slu-Lm8-n1</strain>
    </source>
</reference>
<sequence>MHMMNVTRKLILFTNKIYLPRTCALSMSQLSLTPTYHQGQRRDFYMGHCTKSDKGVKPTLHSSQTYQ</sequence>
<evidence type="ECO:0000256" key="1">
    <source>
        <dbReference type="SAM" id="MobiDB-lite"/>
    </source>
</evidence>
<reference evidence="3" key="2">
    <citation type="submission" date="2015-01" db="EMBL/GenBank/DDBJ databases">
        <title>Evolutionary Origins and Diversification of the Mycorrhizal Mutualists.</title>
        <authorList>
            <consortium name="DOE Joint Genome Institute"/>
            <consortium name="Mycorrhizal Genomics Consortium"/>
            <person name="Kohler A."/>
            <person name="Kuo A."/>
            <person name="Nagy L.G."/>
            <person name="Floudas D."/>
            <person name="Copeland A."/>
            <person name="Barry K.W."/>
            <person name="Cichocki N."/>
            <person name="Veneault-Fourrey C."/>
            <person name="LaButti K."/>
            <person name="Lindquist E.A."/>
            <person name="Lipzen A."/>
            <person name="Lundell T."/>
            <person name="Morin E."/>
            <person name="Murat C."/>
            <person name="Riley R."/>
            <person name="Ohm R."/>
            <person name="Sun H."/>
            <person name="Tunlid A."/>
            <person name="Henrissat B."/>
            <person name="Grigoriev I.V."/>
            <person name="Hibbett D.S."/>
            <person name="Martin F."/>
        </authorList>
    </citation>
    <scope>NUCLEOTIDE SEQUENCE [LARGE SCALE GENOMIC DNA]</scope>
    <source>
        <strain evidence="3">UH-Slu-Lm8-n1</strain>
    </source>
</reference>
<dbReference type="HOGENOM" id="CLU_2814103_0_0_1"/>
<dbReference type="EMBL" id="KN835256">
    <property type="protein sequence ID" value="KIK41847.1"/>
    <property type="molecule type" value="Genomic_DNA"/>
</dbReference>
<feature type="region of interest" description="Disordered" evidence="1">
    <location>
        <begin position="48"/>
        <end position="67"/>
    </location>
</feature>
<evidence type="ECO:0000313" key="3">
    <source>
        <dbReference type="Proteomes" id="UP000054485"/>
    </source>
</evidence>
<organism evidence="2 3">
    <name type="scientific">Suillus luteus UH-Slu-Lm8-n1</name>
    <dbReference type="NCBI Taxonomy" id="930992"/>
    <lineage>
        <taxon>Eukaryota</taxon>
        <taxon>Fungi</taxon>
        <taxon>Dikarya</taxon>
        <taxon>Basidiomycota</taxon>
        <taxon>Agaricomycotina</taxon>
        <taxon>Agaricomycetes</taxon>
        <taxon>Agaricomycetidae</taxon>
        <taxon>Boletales</taxon>
        <taxon>Suillineae</taxon>
        <taxon>Suillaceae</taxon>
        <taxon>Suillus</taxon>
    </lineage>
</organism>
<evidence type="ECO:0000313" key="2">
    <source>
        <dbReference type="EMBL" id="KIK41847.1"/>
    </source>
</evidence>
<accession>A0A0D0B5V2</accession>
<keyword evidence="3" id="KW-1185">Reference proteome</keyword>
<dbReference type="Proteomes" id="UP000054485">
    <property type="component" value="Unassembled WGS sequence"/>
</dbReference>
<dbReference type="AlphaFoldDB" id="A0A0D0B5V2"/>